<dbReference type="InterPro" id="IPR037140">
    <property type="entry name" value="VHL_beta_dom_sf"/>
</dbReference>
<dbReference type="Gene3D" id="2.60.40.780">
    <property type="entry name" value="von Hippel-Lindau disease tumour suppressor, beta domain"/>
    <property type="match status" value="1"/>
</dbReference>
<dbReference type="EMBL" id="DOYJ01000244">
    <property type="protein sequence ID" value="HCB76259.1"/>
    <property type="molecule type" value="Genomic_DNA"/>
</dbReference>
<dbReference type="InterPro" id="IPR036208">
    <property type="entry name" value="VHL_sf"/>
</dbReference>
<sequence length="308" mass="33668">MMIATALTALALAASSPGCGRAAPVTVDRPNGERAQHAFQNGGAVPLRLRWIDRAGTAVDQGTIAPGGFLALDTYPGHVFEMLDPAGRCRRRVRIDGVLNGTYVGASRYRRVAAPPGWKVFADVALRPKREPAKAALATIMRMLDEVGAVLPAAALAQVRETPIFLLDHSGPGGMYHPDPGWLVAHGRTVEMTRGIEVSDAAMFIETARVQPGSILHELAHAYFFRLPDADRAVIEATYRRAMESGGYLAVRRHDGSTVDAYARTNAAEYFAELTEAYFSRNDFFPFVRTELAAYDPEGERLIARMWR</sequence>
<organism evidence="2 3">
    <name type="scientific">Sphingomonas bacterium</name>
    <dbReference type="NCBI Taxonomy" id="1895847"/>
    <lineage>
        <taxon>Bacteria</taxon>
        <taxon>Pseudomonadati</taxon>
        <taxon>Pseudomonadota</taxon>
        <taxon>Alphaproteobacteria</taxon>
        <taxon>Sphingomonadales</taxon>
        <taxon>Sphingomonadaceae</taxon>
        <taxon>Sphingomonas</taxon>
    </lineage>
</organism>
<dbReference type="SUPFAM" id="SSF49468">
    <property type="entry name" value="VHL"/>
    <property type="match status" value="1"/>
</dbReference>
<reference evidence="2 3" key="1">
    <citation type="journal article" date="2018" name="Nat. Biotechnol.">
        <title>A standardized bacterial taxonomy based on genome phylogeny substantially revises the tree of life.</title>
        <authorList>
            <person name="Parks D.H."/>
            <person name="Chuvochina M."/>
            <person name="Waite D.W."/>
            <person name="Rinke C."/>
            <person name="Skarshewski A."/>
            <person name="Chaumeil P.A."/>
            <person name="Hugenholtz P."/>
        </authorList>
    </citation>
    <scope>NUCLEOTIDE SEQUENCE [LARGE SCALE GENOMIC DNA]</scope>
    <source>
        <strain evidence="2">UBA9015</strain>
    </source>
</reference>
<accession>A0A3D0WCJ5</accession>
<evidence type="ECO:0000256" key="1">
    <source>
        <dbReference type="SAM" id="SignalP"/>
    </source>
</evidence>
<proteinExistence type="predicted"/>
<dbReference type="SUPFAM" id="SSF55486">
    <property type="entry name" value="Metalloproteases ('zincins'), catalytic domain"/>
    <property type="match status" value="1"/>
</dbReference>
<feature type="chain" id="PRO_5017787368" description="von Hippel-Lindau disease tumour suppressor beta domain-containing protein" evidence="1">
    <location>
        <begin position="23"/>
        <end position="308"/>
    </location>
</feature>
<dbReference type="Proteomes" id="UP000262699">
    <property type="component" value="Unassembled WGS sequence"/>
</dbReference>
<protein>
    <recommendedName>
        <fullName evidence="4">von Hippel-Lindau disease tumour suppressor beta domain-containing protein</fullName>
    </recommendedName>
</protein>
<dbReference type="Gene3D" id="3.40.390.10">
    <property type="entry name" value="Collagenase (Catalytic Domain)"/>
    <property type="match status" value="1"/>
</dbReference>
<comment type="caution">
    <text evidence="2">The sequence shown here is derived from an EMBL/GenBank/DDBJ whole genome shotgun (WGS) entry which is preliminary data.</text>
</comment>
<dbReference type="AlphaFoldDB" id="A0A3D0WCJ5"/>
<name>A0A3D0WCJ5_9SPHN</name>
<evidence type="ECO:0008006" key="4">
    <source>
        <dbReference type="Google" id="ProtNLM"/>
    </source>
</evidence>
<evidence type="ECO:0000313" key="2">
    <source>
        <dbReference type="EMBL" id="HCB76259.1"/>
    </source>
</evidence>
<evidence type="ECO:0000313" key="3">
    <source>
        <dbReference type="Proteomes" id="UP000262699"/>
    </source>
</evidence>
<keyword evidence="1" id="KW-0732">Signal</keyword>
<feature type="signal peptide" evidence="1">
    <location>
        <begin position="1"/>
        <end position="22"/>
    </location>
</feature>
<dbReference type="InterPro" id="IPR024079">
    <property type="entry name" value="MetalloPept_cat_dom_sf"/>
</dbReference>
<dbReference type="GO" id="GO:0008237">
    <property type="term" value="F:metallopeptidase activity"/>
    <property type="evidence" value="ECO:0007669"/>
    <property type="project" value="InterPro"/>
</dbReference>
<gene>
    <name evidence="2" type="ORF">DEP91_08800</name>
</gene>